<dbReference type="SMART" id="SM00564">
    <property type="entry name" value="PQQ"/>
    <property type="match status" value="4"/>
</dbReference>
<evidence type="ECO:0000313" key="4">
    <source>
        <dbReference type="EMBL" id="QDS90226.1"/>
    </source>
</evidence>
<dbReference type="OrthoDB" id="244732at2"/>
<organism evidence="4 5">
    <name type="scientific">Rosistilla ulvae</name>
    <dbReference type="NCBI Taxonomy" id="1930277"/>
    <lineage>
        <taxon>Bacteria</taxon>
        <taxon>Pseudomonadati</taxon>
        <taxon>Planctomycetota</taxon>
        <taxon>Planctomycetia</taxon>
        <taxon>Pirellulales</taxon>
        <taxon>Pirellulaceae</taxon>
        <taxon>Rosistilla</taxon>
    </lineage>
</organism>
<dbReference type="PANTHER" id="PTHR34512:SF30">
    <property type="entry name" value="OUTER MEMBRANE PROTEIN ASSEMBLY FACTOR BAMB"/>
    <property type="match status" value="1"/>
</dbReference>
<sequence length="417" mass="44559" precursor="true">MRLMLLATAISFSFVVSTSRADNWGHWRGPDGNGAAANASPPTQWSDTENVKWKVAIPGKGSGSPVAWENQVFVVTAVPAANAPAETLDFLLMCFDRANGKLLWQQTATTARPHQGTHATNGFASASPCTDGQHVYAHFGSRGLYCYTMDGQLVWKRDDLGKMNTRLGFGEGSSPVLAGNKIIVPWDHEGPSALMALDKLTGTTIWNVAREEPSGWATPLIVSHDGQKQVVMNGDGNARSYELETGEELWRCGGQTMRPGASAVAGDGMIYVASGFRGSFLGAFTPDGKGDIEGTRKVVWSLGRDTPDIASPLLSAGRLYFYKGRSGLLSCLDAKTGEPHYAASRIAGINSTYASPVAAGGYVFLSGRSGRIVVIKDSPELEIVATNAMNETVDATPAPIDNELFIRGERHLFCIAN</sequence>
<evidence type="ECO:0000259" key="3">
    <source>
        <dbReference type="Pfam" id="PF13360"/>
    </source>
</evidence>
<dbReference type="KEGG" id="ruv:EC9_44330"/>
<name>A0A517M5T6_9BACT</name>
<evidence type="ECO:0000256" key="2">
    <source>
        <dbReference type="SAM" id="SignalP"/>
    </source>
</evidence>
<dbReference type="EMBL" id="CP036261">
    <property type="protein sequence ID" value="QDS90226.1"/>
    <property type="molecule type" value="Genomic_DNA"/>
</dbReference>
<dbReference type="RefSeq" id="WP_145348078.1">
    <property type="nucleotide sequence ID" value="NZ_CP036261.1"/>
</dbReference>
<dbReference type="PANTHER" id="PTHR34512">
    <property type="entry name" value="CELL SURFACE PROTEIN"/>
    <property type="match status" value="1"/>
</dbReference>
<protein>
    <submittedName>
        <fullName evidence="4">Outer membrane protein assembly factor BamB</fullName>
    </submittedName>
</protein>
<feature type="signal peptide" evidence="2">
    <location>
        <begin position="1"/>
        <end position="21"/>
    </location>
</feature>
<proteinExistence type="predicted"/>
<dbReference type="InterPro" id="IPR018391">
    <property type="entry name" value="PQQ_b-propeller_rpt"/>
</dbReference>
<dbReference type="InterPro" id="IPR011047">
    <property type="entry name" value="Quinoprotein_ADH-like_sf"/>
</dbReference>
<dbReference type="InterPro" id="IPR015943">
    <property type="entry name" value="WD40/YVTN_repeat-like_dom_sf"/>
</dbReference>
<gene>
    <name evidence="4" type="primary">bamB_4</name>
    <name evidence="4" type="ORF">EC9_44330</name>
</gene>
<reference evidence="4 5" key="1">
    <citation type="submission" date="2019-02" db="EMBL/GenBank/DDBJ databases">
        <title>Deep-cultivation of Planctomycetes and their phenomic and genomic characterization uncovers novel biology.</title>
        <authorList>
            <person name="Wiegand S."/>
            <person name="Jogler M."/>
            <person name="Boedeker C."/>
            <person name="Pinto D."/>
            <person name="Vollmers J."/>
            <person name="Rivas-Marin E."/>
            <person name="Kohn T."/>
            <person name="Peeters S.H."/>
            <person name="Heuer A."/>
            <person name="Rast P."/>
            <person name="Oberbeckmann S."/>
            <person name="Bunk B."/>
            <person name="Jeske O."/>
            <person name="Meyerdierks A."/>
            <person name="Storesund J.E."/>
            <person name="Kallscheuer N."/>
            <person name="Luecker S."/>
            <person name="Lage O.M."/>
            <person name="Pohl T."/>
            <person name="Merkel B.J."/>
            <person name="Hornburger P."/>
            <person name="Mueller R.-W."/>
            <person name="Bruemmer F."/>
            <person name="Labrenz M."/>
            <person name="Spormann A.M."/>
            <person name="Op den Camp H."/>
            <person name="Overmann J."/>
            <person name="Amann R."/>
            <person name="Jetten M.S.M."/>
            <person name="Mascher T."/>
            <person name="Medema M.H."/>
            <person name="Devos D.P."/>
            <person name="Kaster A.-K."/>
            <person name="Ovreas L."/>
            <person name="Rohde M."/>
            <person name="Galperin M.Y."/>
            <person name="Jogler C."/>
        </authorList>
    </citation>
    <scope>NUCLEOTIDE SEQUENCE [LARGE SCALE GENOMIC DNA]</scope>
    <source>
        <strain evidence="4 5">EC9</strain>
    </source>
</reference>
<dbReference type="InterPro" id="IPR002372">
    <property type="entry name" value="PQQ_rpt_dom"/>
</dbReference>
<dbReference type="Proteomes" id="UP000319557">
    <property type="component" value="Chromosome"/>
</dbReference>
<dbReference type="SUPFAM" id="SSF50998">
    <property type="entry name" value="Quinoprotein alcohol dehydrogenase-like"/>
    <property type="match status" value="1"/>
</dbReference>
<accession>A0A517M5T6</accession>
<dbReference type="AlphaFoldDB" id="A0A517M5T6"/>
<feature type="domain" description="Pyrrolo-quinoline quinone repeat" evidence="3">
    <location>
        <begin position="92"/>
        <end position="338"/>
    </location>
</feature>
<dbReference type="Pfam" id="PF13360">
    <property type="entry name" value="PQQ_2"/>
    <property type="match status" value="1"/>
</dbReference>
<evidence type="ECO:0000256" key="1">
    <source>
        <dbReference type="SAM" id="MobiDB-lite"/>
    </source>
</evidence>
<feature type="chain" id="PRO_5021705018" evidence="2">
    <location>
        <begin position="22"/>
        <end position="417"/>
    </location>
</feature>
<keyword evidence="2" id="KW-0732">Signal</keyword>
<keyword evidence="5" id="KW-1185">Reference proteome</keyword>
<dbReference type="Gene3D" id="2.130.10.10">
    <property type="entry name" value="YVTN repeat-like/Quinoprotein amine dehydrogenase"/>
    <property type="match status" value="2"/>
</dbReference>
<evidence type="ECO:0000313" key="5">
    <source>
        <dbReference type="Proteomes" id="UP000319557"/>
    </source>
</evidence>
<feature type="region of interest" description="Disordered" evidence="1">
    <location>
        <begin position="26"/>
        <end position="45"/>
    </location>
</feature>